<comment type="caution">
    <text evidence="2">The sequence shown here is derived from an EMBL/GenBank/DDBJ whole genome shotgun (WGS) entry which is preliminary data.</text>
</comment>
<sequence length="279" mass="32859">MDLGKLMAKYYCLLKGRVNYLTVFEKTKTKVEQHSGDLTKAFIDEYGGFIMAIFLLFYTIIRDMVVIFIPSKTLQRKLIKGTYFYCYVGNIKVEGKLEDIIFKNGDYVEMVVEQTEKNKYFVYAVRMPKYHALFFPKGNCSSTLELFKGCLLICCLLIFPYIVFMIIAIFDDGSDFIFITLLFLVIYASFVVICFILFGMRSSFINNRIYATLGYRNSWRHMHANEDYAFREMNRKRDPLLFDDPQSPEFKKRIKPNKSYTYYGRTPQLPQEVKIIDES</sequence>
<evidence type="ECO:0000256" key="1">
    <source>
        <dbReference type="SAM" id="Phobius"/>
    </source>
</evidence>
<keyword evidence="1" id="KW-1133">Transmembrane helix</keyword>
<reference evidence="2 3" key="1">
    <citation type="submission" date="2018-05" db="EMBL/GenBank/DDBJ databases">
        <title>Reference genomes for bee gut microbiota database.</title>
        <authorList>
            <person name="Ellegaard K.M."/>
        </authorList>
    </citation>
    <scope>NUCLEOTIDE SEQUENCE [LARGE SCALE GENOMIC DNA]</scope>
    <source>
        <strain evidence="2 3">ESL0172</strain>
    </source>
</reference>
<dbReference type="Proteomes" id="UP000247673">
    <property type="component" value="Unassembled WGS sequence"/>
</dbReference>
<evidence type="ECO:0000313" key="2">
    <source>
        <dbReference type="EMBL" id="PXY92122.1"/>
    </source>
</evidence>
<evidence type="ECO:0000313" key="3">
    <source>
        <dbReference type="Proteomes" id="UP000247673"/>
    </source>
</evidence>
<dbReference type="AlphaFoldDB" id="A0A2V4E207"/>
<feature type="transmembrane region" description="Helical" evidence="1">
    <location>
        <begin position="176"/>
        <end position="198"/>
    </location>
</feature>
<keyword evidence="1" id="KW-0472">Membrane</keyword>
<feature type="transmembrane region" description="Helical" evidence="1">
    <location>
        <begin position="46"/>
        <end position="69"/>
    </location>
</feature>
<accession>A0A2V4E207</accession>
<keyword evidence="3" id="KW-1185">Reference proteome</keyword>
<feature type="transmembrane region" description="Helical" evidence="1">
    <location>
        <begin position="146"/>
        <end position="170"/>
    </location>
</feature>
<keyword evidence="1" id="KW-0812">Transmembrane</keyword>
<organism evidence="2 3">
    <name type="scientific">Gilliamella apis</name>
    <dbReference type="NCBI Taxonomy" id="1970738"/>
    <lineage>
        <taxon>Bacteria</taxon>
        <taxon>Pseudomonadati</taxon>
        <taxon>Pseudomonadota</taxon>
        <taxon>Gammaproteobacteria</taxon>
        <taxon>Orbales</taxon>
        <taxon>Orbaceae</taxon>
        <taxon>Gilliamella</taxon>
    </lineage>
</organism>
<gene>
    <name evidence="2" type="ORF">DKK78_07440</name>
</gene>
<proteinExistence type="predicted"/>
<name>A0A2V4E207_9GAMM</name>
<protein>
    <submittedName>
        <fullName evidence="2">Uncharacterized protein</fullName>
    </submittedName>
</protein>
<dbReference type="EMBL" id="QGLO01000004">
    <property type="protein sequence ID" value="PXY92122.1"/>
    <property type="molecule type" value="Genomic_DNA"/>
</dbReference>